<dbReference type="Gene3D" id="3.30.428.10">
    <property type="entry name" value="HIT-like"/>
    <property type="match status" value="1"/>
</dbReference>
<dbReference type="PANTHER" id="PTHR47670">
    <property type="entry name" value="ADENYLYLSULFATASE HINT3"/>
    <property type="match status" value="1"/>
</dbReference>
<dbReference type="STRING" id="1802730.A2591_01075"/>
<dbReference type="InterPro" id="IPR036265">
    <property type="entry name" value="HIT-like_sf"/>
</dbReference>
<sequence length="138" mass="15371">MHNDCLFCKIIAGEIPSTKVYDDEHVLVFLDIHPVNIGHTLVIPKTHHTNLYETPDEILAHLAIIVKKLSIAVKEAVSADGINIEMNNDPVAGQIIFHAHIHIVPRFAGDGFTHWQGARDYAEGESETIAKKIHARLK</sequence>
<reference evidence="5 6" key="1">
    <citation type="journal article" date="2016" name="Nat. Commun.">
        <title>Thousands of microbial genomes shed light on interconnected biogeochemical processes in an aquifer system.</title>
        <authorList>
            <person name="Anantharaman K."/>
            <person name="Brown C.T."/>
            <person name="Hug L.A."/>
            <person name="Sharon I."/>
            <person name="Castelle C.J."/>
            <person name="Probst A.J."/>
            <person name="Thomas B.C."/>
            <person name="Singh A."/>
            <person name="Wilkins M.J."/>
            <person name="Karaoz U."/>
            <person name="Brodie E.L."/>
            <person name="Williams K.H."/>
            <person name="Hubbard S.S."/>
            <person name="Banfield J.F."/>
        </authorList>
    </citation>
    <scope>NUCLEOTIDE SEQUENCE [LARGE SCALE GENOMIC DNA]</scope>
</reference>
<evidence type="ECO:0000256" key="1">
    <source>
        <dbReference type="PIRSR" id="PIRSR601310-1"/>
    </source>
</evidence>
<evidence type="ECO:0000313" key="6">
    <source>
        <dbReference type="Proteomes" id="UP000178168"/>
    </source>
</evidence>
<name>A0A1G2SKG7_9BACT</name>
<dbReference type="CDD" id="cd01277">
    <property type="entry name" value="HINT_subgroup"/>
    <property type="match status" value="1"/>
</dbReference>
<comment type="caution">
    <text evidence="5">The sequence shown here is derived from an EMBL/GenBank/DDBJ whole genome shotgun (WGS) entry which is preliminary data.</text>
</comment>
<dbReference type="PRINTS" id="PR00332">
    <property type="entry name" value="HISTRIAD"/>
</dbReference>
<dbReference type="GO" id="GO:0006790">
    <property type="term" value="P:sulfur compound metabolic process"/>
    <property type="evidence" value="ECO:0007669"/>
    <property type="project" value="TreeGrafter"/>
</dbReference>
<dbReference type="GO" id="GO:0047627">
    <property type="term" value="F:adenylylsulfatase activity"/>
    <property type="evidence" value="ECO:0007669"/>
    <property type="project" value="TreeGrafter"/>
</dbReference>
<protein>
    <recommendedName>
        <fullName evidence="4">HIT domain-containing protein</fullName>
    </recommendedName>
</protein>
<feature type="domain" description="HIT" evidence="4">
    <location>
        <begin position="6"/>
        <end position="113"/>
    </location>
</feature>
<dbReference type="AlphaFoldDB" id="A0A1G2SKG7"/>
<dbReference type="GO" id="GO:0009150">
    <property type="term" value="P:purine ribonucleotide metabolic process"/>
    <property type="evidence" value="ECO:0007669"/>
    <property type="project" value="TreeGrafter"/>
</dbReference>
<dbReference type="InterPro" id="IPR039384">
    <property type="entry name" value="HINT"/>
</dbReference>
<evidence type="ECO:0000256" key="2">
    <source>
        <dbReference type="PIRSR" id="PIRSR601310-3"/>
    </source>
</evidence>
<proteinExistence type="predicted"/>
<gene>
    <name evidence="5" type="ORF">A2591_01075</name>
</gene>
<accession>A0A1G2SKG7</accession>
<dbReference type="InterPro" id="IPR001310">
    <property type="entry name" value="Histidine_triad_HIT"/>
</dbReference>
<evidence type="ECO:0000313" key="5">
    <source>
        <dbReference type="EMBL" id="OHA84901.1"/>
    </source>
</evidence>
<feature type="short sequence motif" description="Histidine triad motif" evidence="2 3">
    <location>
        <begin position="98"/>
        <end position="102"/>
    </location>
</feature>
<organism evidence="5 6">
    <name type="scientific">Candidatus Yonathbacteria bacterium RIFOXYD1_FULL_52_36</name>
    <dbReference type="NCBI Taxonomy" id="1802730"/>
    <lineage>
        <taxon>Bacteria</taxon>
        <taxon>Candidatus Yonathiibacteriota</taxon>
    </lineage>
</organism>
<evidence type="ECO:0000256" key="3">
    <source>
        <dbReference type="PROSITE-ProRule" id="PRU00464"/>
    </source>
</evidence>
<dbReference type="SUPFAM" id="SSF54197">
    <property type="entry name" value="HIT-like"/>
    <property type="match status" value="1"/>
</dbReference>
<dbReference type="PANTHER" id="PTHR47670:SF1">
    <property type="entry name" value="ADENYLYLSULFATASE HINT3"/>
    <property type="match status" value="1"/>
</dbReference>
<dbReference type="PROSITE" id="PS51084">
    <property type="entry name" value="HIT_2"/>
    <property type="match status" value="1"/>
</dbReference>
<feature type="active site" description="Tele-AMP-histidine intermediate" evidence="1">
    <location>
        <position position="100"/>
    </location>
</feature>
<dbReference type="Pfam" id="PF01230">
    <property type="entry name" value="HIT"/>
    <property type="match status" value="1"/>
</dbReference>
<dbReference type="Proteomes" id="UP000178168">
    <property type="component" value="Unassembled WGS sequence"/>
</dbReference>
<dbReference type="InterPro" id="IPR011146">
    <property type="entry name" value="HIT-like"/>
</dbReference>
<dbReference type="EMBL" id="MHUZ01000034">
    <property type="protein sequence ID" value="OHA84901.1"/>
    <property type="molecule type" value="Genomic_DNA"/>
</dbReference>
<evidence type="ECO:0000259" key="4">
    <source>
        <dbReference type="PROSITE" id="PS51084"/>
    </source>
</evidence>